<dbReference type="PANTHER" id="PTHR47851:SF1">
    <property type="entry name" value="OS06G0588700 PROTEIN"/>
    <property type="match status" value="1"/>
</dbReference>
<gene>
    <name evidence="2" type="ORF">BS78_K256100</name>
</gene>
<accession>A0A9W7X6X5</accession>
<comment type="caution">
    <text evidence="2">The sequence shown here is derived from an EMBL/GenBank/DDBJ whole genome shotgun (WGS) entry which is preliminary data.</text>
</comment>
<dbReference type="EMBL" id="MU631260">
    <property type="protein sequence ID" value="KAJ1253444.1"/>
    <property type="molecule type" value="Genomic_DNA"/>
</dbReference>
<dbReference type="OrthoDB" id="602113at2759"/>
<feature type="domain" description="Myb/SANT-like" evidence="1">
    <location>
        <begin position="5"/>
        <end position="96"/>
    </location>
</feature>
<proteinExistence type="predicted"/>
<evidence type="ECO:0000313" key="3">
    <source>
        <dbReference type="Proteomes" id="UP001164776"/>
    </source>
</evidence>
<dbReference type="PANTHER" id="PTHR47851">
    <property type="entry name" value="OS06G0588700 PROTEIN-RELATED"/>
    <property type="match status" value="1"/>
</dbReference>
<evidence type="ECO:0000313" key="2">
    <source>
        <dbReference type="EMBL" id="KAJ1253444.1"/>
    </source>
</evidence>
<reference evidence="2 3" key="1">
    <citation type="submission" date="2022-10" db="EMBL/GenBank/DDBJ databases">
        <title>WGS assembly of Paspalum vaginatum 540-79.</title>
        <authorList>
            <person name="Sun G."/>
            <person name="Wase N."/>
            <person name="Shu S."/>
            <person name="Jenkins J."/>
            <person name="Zhou B."/>
            <person name="Torres-Rodriguez J."/>
            <person name="Chen C."/>
            <person name="Sandor L."/>
            <person name="Plott C."/>
            <person name="Yoshinga Y."/>
            <person name="Daum C."/>
            <person name="Qi P."/>
            <person name="Barry K."/>
            <person name="Lipzen A."/>
            <person name="Berry L."/>
            <person name="Pedersen C."/>
            <person name="Gottilla T."/>
            <person name="Foltz A."/>
            <person name="Yu H."/>
            <person name="O'Malley R."/>
            <person name="Zhang C."/>
            <person name="Devos K."/>
            <person name="Sigmon B."/>
            <person name="Yu B."/>
            <person name="Obata T."/>
            <person name="Schmutz J."/>
            <person name="Schnable J."/>
        </authorList>
    </citation>
    <scope>NUCLEOTIDE SEQUENCE [LARGE SCALE GENOMIC DNA]</scope>
    <source>
        <strain evidence="3">cv. 540-79</strain>
    </source>
</reference>
<keyword evidence="3" id="KW-1185">Reference proteome</keyword>
<sequence length="280" mass="32116">MDRTPERLTLVCELFVEQVEKGNRPNTHLNAVSYTEVSDRFFQITGIELSRTQLKNKWDKLKPEFTAWQKLMGRQTGTGWDHLKKTIDMDPEWWRKMKAEIPGCAKFKKGPIQNEELLVKMFKNITNDESDHWNPMIENPIVPESQVHINLDDDSAAVHDDNLYDGSNNVSDGDVAEDVSPSIGKGVRRTKSSTAVVMQEHVKRIADSADAIANKRLGEVTIKQVMELVVACGATISTDEHFIATKLLVKREQREMFMTLDTDESRFIWLRRMYDDQYGA</sequence>
<dbReference type="InterPro" id="IPR024752">
    <property type="entry name" value="Myb/SANT-like_dom"/>
</dbReference>
<dbReference type="Proteomes" id="UP001164776">
    <property type="component" value="Unassembled WGS sequence"/>
</dbReference>
<organism evidence="2 3">
    <name type="scientific">Paspalum vaginatum</name>
    <name type="common">seashore paspalum</name>
    <dbReference type="NCBI Taxonomy" id="158149"/>
    <lineage>
        <taxon>Eukaryota</taxon>
        <taxon>Viridiplantae</taxon>
        <taxon>Streptophyta</taxon>
        <taxon>Embryophyta</taxon>
        <taxon>Tracheophyta</taxon>
        <taxon>Spermatophyta</taxon>
        <taxon>Magnoliopsida</taxon>
        <taxon>Liliopsida</taxon>
        <taxon>Poales</taxon>
        <taxon>Poaceae</taxon>
        <taxon>PACMAD clade</taxon>
        <taxon>Panicoideae</taxon>
        <taxon>Andropogonodae</taxon>
        <taxon>Paspaleae</taxon>
        <taxon>Paspalinae</taxon>
        <taxon>Paspalum</taxon>
    </lineage>
</organism>
<dbReference type="AlphaFoldDB" id="A0A9W7X6X5"/>
<protein>
    <recommendedName>
        <fullName evidence="1">Myb/SANT-like domain-containing protein</fullName>
    </recommendedName>
</protein>
<evidence type="ECO:0000259" key="1">
    <source>
        <dbReference type="Pfam" id="PF12776"/>
    </source>
</evidence>
<dbReference type="Pfam" id="PF12776">
    <property type="entry name" value="Myb_DNA-bind_3"/>
    <property type="match status" value="1"/>
</dbReference>
<name>A0A9W7X6X5_9POAL</name>